<dbReference type="Proteomes" id="UP001260188">
    <property type="component" value="Unassembled WGS sequence"/>
</dbReference>
<feature type="compositionally biased region" description="Polar residues" evidence="2">
    <location>
        <begin position="12"/>
        <end position="21"/>
    </location>
</feature>
<organism evidence="4 5">
    <name type="scientific">Microbacterium paludicola</name>
    <dbReference type="NCBI Taxonomy" id="300019"/>
    <lineage>
        <taxon>Bacteria</taxon>
        <taxon>Bacillati</taxon>
        <taxon>Actinomycetota</taxon>
        <taxon>Actinomycetes</taxon>
        <taxon>Micrococcales</taxon>
        <taxon>Microbacteriaceae</taxon>
        <taxon>Microbacterium</taxon>
    </lineage>
</organism>
<reference evidence="4 5" key="1">
    <citation type="submission" date="2023-08" db="EMBL/GenBank/DDBJ databases">
        <title>Functional and genomic diversity of the sorghum phyllosphere microbiome.</title>
        <authorList>
            <person name="Shade A."/>
        </authorList>
    </citation>
    <scope>NUCLEOTIDE SEQUENCE [LARGE SCALE GENOMIC DNA]</scope>
    <source>
        <strain evidence="4 5">SORGH_AS_0919</strain>
    </source>
</reference>
<keyword evidence="4" id="KW-0378">Hydrolase</keyword>
<dbReference type="PANTHER" id="PTHR22946:SF8">
    <property type="entry name" value="ACETYL XYLAN ESTERASE DOMAIN-CONTAINING PROTEIN"/>
    <property type="match status" value="1"/>
</dbReference>
<feature type="region of interest" description="Disordered" evidence="2">
    <location>
        <begin position="1"/>
        <end position="35"/>
    </location>
</feature>
<feature type="domain" description="Acetyl xylan esterase" evidence="3">
    <location>
        <begin position="247"/>
        <end position="294"/>
    </location>
</feature>
<dbReference type="GO" id="GO:0016787">
    <property type="term" value="F:hydrolase activity"/>
    <property type="evidence" value="ECO:0007669"/>
    <property type="project" value="UniProtKB-KW"/>
</dbReference>
<accession>A0ABU1I6D8</accession>
<dbReference type="RefSeq" id="WP_240482623.1">
    <property type="nucleotide sequence ID" value="NZ_JAVIZA010000001.1"/>
</dbReference>
<evidence type="ECO:0000259" key="3">
    <source>
        <dbReference type="Pfam" id="PF05448"/>
    </source>
</evidence>
<dbReference type="InterPro" id="IPR050261">
    <property type="entry name" value="FrsA_esterase"/>
</dbReference>
<name>A0ABU1I6D8_9MICO</name>
<dbReference type="PANTHER" id="PTHR22946">
    <property type="entry name" value="DIENELACTONE HYDROLASE DOMAIN-CONTAINING PROTEIN-RELATED"/>
    <property type="match status" value="1"/>
</dbReference>
<protein>
    <submittedName>
        <fullName evidence="4">Dienelactone hydrolase</fullName>
    </submittedName>
</protein>
<dbReference type="Pfam" id="PF05448">
    <property type="entry name" value="AXE1"/>
    <property type="match status" value="1"/>
</dbReference>
<dbReference type="InterPro" id="IPR029058">
    <property type="entry name" value="AB_hydrolase_fold"/>
</dbReference>
<evidence type="ECO:0000313" key="4">
    <source>
        <dbReference type="EMBL" id="MDR6168544.1"/>
    </source>
</evidence>
<dbReference type="EMBL" id="JAVIZA010000001">
    <property type="protein sequence ID" value="MDR6168544.1"/>
    <property type="molecule type" value="Genomic_DNA"/>
</dbReference>
<dbReference type="InterPro" id="IPR008391">
    <property type="entry name" value="AXE1_dom"/>
</dbReference>
<gene>
    <name evidence="4" type="ORF">QE367_002748</name>
</gene>
<comment type="caution">
    <text evidence="4">The sequence shown here is derived from an EMBL/GenBank/DDBJ whole genome shotgun (WGS) entry which is preliminary data.</text>
</comment>
<evidence type="ECO:0000256" key="2">
    <source>
        <dbReference type="SAM" id="MobiDB-lite"/>
    </source>
</evidence>
<dbReference type="Gene3D" id="3.40.50.1820">
    <property type="entry name" value="alpha/beta hydrolase"/>
    <property type="match status" value="1"/>
</dbReference>
<keyword evidence="5" id="KW-1185">Reference proteome</keyword>
<evidence type="ECO:0000313" key="5">
    <source>
        <dbReference type="Proteomes" id="UP001260188"/>
    </source>
</evidence>
<sequence length="397" mass="41809">MDAQAFPPIGATMTSPDTSPTLARDAGAVDAPHPSGPLAGYADWPAYLERTTPHRPGDERGDALARALGVRRPSAADIRVEHTWSNDGVDGSELSWQLPYGPRTRAWLLRPAGIRSALPGLLALHCHGGVRSVGAEQLVETDRHPHPTAARLRRDVYDGRAPANDLARDGFAVLAHDTFSWGSRAFDLTRPTPRLAEHIAAREALWRERGEDPSAADRFDAISTLHEDSLAKAAGMLGSSLAGAVASDDLAALDVLAELPGVDPARLGTFGLSGGGGRAVLAAALDRRISATVVTCMMATFASLVPAEIDTHSWLLHSPGIRSAGDWPELARPGRGQSVLVQYGRYDPLFPAAGMQAADAALAGSAGYAGSFHDAGHVSSAAMQDEARAFLADRLRA</sequence>
<proteinExistence type="inferred from homology"/>
<dbReference type="SUPFAM" id="SSF53474">
    <property type="entry name" value="alpha/beta-Hydrolases"/>
    <property type="match status" value="1"/>
</dbReference>
<evidence type="ECO:0000256" key="1">
    <source>
        <dbReference type="ARBA" id="ARBA00008645"/>
    </source>
</evidence>
<comment type="similarity">
    <text evidence="1">Belongs to the AB hydrolase superfamily.</text>
</comment>